<comment type="caution">
    <text evidence="2">The sequence shown here is derived from an EMBL/GenBank/DDBJ whole genome shotgun (WGS) entry which is preliminary data.</text>
</comment>
<evidence type="ECO:0000313" key="3">
    <source>
        <dbReference type="Proteomes" id="UP001500851"/>
    </source>
</evidence>
<gene>
    <name evidence="2" type="ORF">GCM10009768_03730</name>
</gene>
<evidence type="ECO:0000313" key="2">
    <source>
        <dbReference type="EMBL" id="GAA1778279.1"/>
    </source>
</evidence>
<feature type="compositionally biased region" description="Basic and acidic residues" evidence="1">
    <location>
        <begin position="1"/>
        <end position="14"/>
    </location>
</feature>
<accession>A0ABP4XJX0</accession>
<evidence type="ECO:0000256" key="1">
    <source>
        <dbReference type="SAM" id="MobiDB-lite"/>
    </source>
</evidence>
<feature type="compositionally biased region" description="Basic and acidic residues" evidence="1">
    <location>
        <begin position="22"/>
        <end position="34"/>
    </location>
</feature>
<keyword evidence="3" id="KW-1185">Reference proteome</keyword>
<feature type="region of interest" description="Disordered" evidence="1">
    <location>
        <begin position="1"/>
        <end position="57"/>
    </location>
</feature>
<protein>
    <submittedName>
        <fullName evidence="2">Uncharacterized protein</fullName>
    </submittedName>
</protein>
<reference evidence="3" key="1">
    <citation type="journal article" date="2019" name="Int. J. Syst. Evol. Microbiol.">
        <title>The Global Catalogue of Microorganisms (GCM) 10K type strain sequencing project: providing services to taxonomists for standard genome sequencing and annotation.</title>
        <authorList>
            <consortium name="The Broad Institute Genomics Platform"/>
            <consortium name="The Broad Institute Genome Sequencing Center for Infectious Disease"/>
            <person name="Wu L."/>
            <person name="Ma J."/>
        </authorList>
    </citation>
    <scope>NUCLEOTIDE SEQUENCE [LARGE SCALE GENOMIC DNA]</scope>
    <source>
        <strain evidence="3">JCM 14736</strain>
    </source>
</reference>
<organism evidence="2 3">
    <name type="scientific">Leucobacter iarius</name>
    <dbReference type="NCBI Taxonomy" id="333963"/>
    <lineage>
        <taxon>Bacteria</taxon>
        <taxon>Bacillati</taxon>
        <taxon>Actinomycetota</taxon>
        <taxon>Actinomycetes</taxon>
        <taxon>Micrococcales</taxon>
        <taxon>Microbacteriaceae</taxon>
        <taxon>Leucobacter</taxon>
    </lineage>
</organism>
<name>A0ABP4XJX0_9MICO</name>
<dbReference type="EMBL" id="BAAAOB010000001">
    <property type="protein sequence ID" value="GAA1778279.1"/>
    <property type="molecule type" value="Genomic_DNA"/>
</dbReference>
<proteinExistence type="predicted"/>
<dbReference type="Proteomes" id="UP001500851">
    <property type="component" value="Unassembled WGS sequence"/>
</dbReference>
<sequence length="74" mass="8532">MSNRSEGREDREGREELEELEERNVRDSGSREVQDPDPAPEVGTGEAQHPTPARGRTLLRQRRIFNIERTVLGY</sequence>